<dbReference type="AlphaFoldDB" id="A0A7J6MKB7"/>
<protein>
    <submittedName>
        <fullName evidence="2">Uncharacterized protein</fullName>
    </submittedName>
</protein>
<evidence type="ECO:0000256" key="1">
    <source>
        <dbReference type="SAM" id="MobiDB-lite"/>
    </source>
</evidence>
<proteinExistence type="predicted"/>
<keyword evidence="3" id="KW-1185">Reference proteome</keyword>
<evidence type="ECO:0000313" key="2">
    <source>
        <dbReference type="EMBL" id="KAF4672038.1"/>
    </source>
</evidence>
<reference evidence="2 3" key="1">
    <citation type="submission" date="2020-04" db="EMBL/GenBank/DDBJ databases">
        <title>Perkinsus chesapeaki whole genome sequence.</title>
        <authorList>
            <person name="Bogema D.R."/>
        </authorList>
    </citation>
    <scope>NUCLEOTIDE SEQUENCE [LARGE SCALE GENOMIC DNA]</scope>
    <source>
        <strain evidence="2">ATCC PRA-425</strain>
    </source>
</reference>
<accession>A0A7J6MKB7</accession>
<feature type="compositionally biased region" description="Low complexity" evidence="1">
    <location>
        <begin position="94"/>
        <end position="106"/>
    </location>
</feature>
<dbReference type="Proteomes" id="UP000591131">
    <property type="component" value="Unassembled WGS sequence"/>
</dbReference>
<feature type="region of interest" description="Disordered" evidence="1">
    <location>
        <begin position="1"/>
        <end position="135"/>
    </location>
</feature>
<dbReference type="EMBL" id="JAAPAO010000121">
    <property type="protein sequence ID" value="KAF4672038.1"/>
    <property type="molecule type" value="Genomic_DNA"/>
</dbReference>
<sequence>MPVVTRRRSYAPGDDVEPVPSGVAPVKAPVRRRSTGGSRAAALREKERASCPLASRVLQERPPIDQNEARNILPVDDGGSSHKPSDRTSSNDIEASPPTAAPPTEECTPRKSPSSSGASEPLTPGTILLREYTKH</sequence>
<name>A0A7J6MKB7_PERCH</name>
<feature type="non-terminal residue" evidence="2">
    <location>
        <position position="1"/>
    </location>
</feature>
<comment type="caution">
    <text evidence="2">The sequence shown here is derived from an EMBL/GenBank/DDBJ whole genome shotgun (WGS) entry which is preliminary data.</text>
</comment>
<gene>
    <name evidence="2" type="ORF">FOL47_000978</name>
</gene>
<evidence type="ECO:0000313" key="3">
    <source>
        <dbReference type="Proteomes" id="UP000591131"/>
    </source>
</evidence>
<organism evidence="2 3">
    <name type="scientific">Perkinsus chesapeaki</name>
    <name type="common">Clam parasite</name>
    <name type="synonym">Perkinsus andrewsi</name>
    <dbReference type="NCBI Taxonomy" id="330153"/>
    <lineage>
        <taxon>Eukaryota</taxon>
        <taxon>Sar</taxon>
        <taxon>Alveolata</taxon>
        <taxon>Perkinsozoa</taxon>
        <taxon>Perkinsea</taxon>
        <taxon>Perkinsida</taxon>
        <taxon>Perkinsidae</taxon>
        <taxon>Perkinsus</taxon>
    </lineage>
</organism>